<dbReference type="PANTHER" id="PTHR31272:SF4">
    <property type="entry name" value="CYTOCHROME C-TYPE BIOGENESIS PROTEIN HI_1454-RELATED"/>
    <property type="match status" value="1"/>
</dbReference>
<dbReference type="GO" id="GO:0016020">
    <property type="term" value="C:membrane"/>
    <property type="evidence" value="ECO:0007669"/>
    <property type="project" value="UniProtKB-SubCell"/>
</dbReference>
<organism evidence="8 9">
    <name type="scientific">Bacillus thuringiensis subsp. higo</name>
    <dbReference type="NCBI Taxonomy" id="132266"/>
    <lineage>
        <taxon>Bacteria</taxon>
        <taxon>Bacillati</taxon>
        <taxon>Bacillota</taxon>
        <taxon>Bacilli</taxon>
        <taxon>Bacillales</taxon>
        <taxon>Bacillaceae</taxon>
        <taxon>Bacillus</taxon>
        <taxon>Bacillus cereus group</taxon>
    </lineage>
</organism>
<dbReference type="Proteomes" id="UP000194816">
    <property type="component" value="Unassembled WGS sequence"/>
</dbReference>
<evidence type="ECO:0000313" key="9">
    <source>
        <dbReference type="Proteomes" id="UP000194816"/>
    </source>
</evidence>
<dbReference type="PANTHER" id="PTHR31272">
    <property type="entry name" value="CYTOCHROME C-TYPE BIOGENESIS PROTEIN HI_1454-RELATED"/>
    <property type="match status" value="1"/>
</dbReference>
<keyword evidence="5 6" id="KW-0472">Membrane</keyword>
<feature type="transmembrane region" description="Helical" evidence="6">
    <location>
        <begin position="198"/>
        <end position="216"/>
    </location>
</feature>
<keyword evidence="3 6" id="KW-0812">Transmembrane</keyword>
<name>A0A9X6LN03_BACUH</name>
<evidence type="ECO:0000313" key="8">
    <source>
        <dbReference type="EMBL" id="OUB50555.1"/>
    </source>
</evidence>
<proteinExistence type="inferred from homology"/>
<evidence type="ECO:0000256" key="5">
    <source>
        <dbReference type="ARBA" id="ARBA00023136"/>
    </source>
</evidence>
<evidence type="ECO:0000256" key="3">
    <source>
        <dbReference type="ARBA" id="ARBA00022692"/>
    </source>
</evidence>
<dbReference type="RefSeq" id="WP_088114814.1">
    <property type="nucleotide sequence ID" value="NZ_MOOK01000123.1"/>
</dbReference>
<dbReference type="EMBL" id="MOOK01000123">
    <property type="protein sequence ID" value="OUB50555.1"/>
    <property type="molecule type" value="Genomic_DNA"/>
</dbReference>
<feature type="transmembrane region" description="Helical" evidence="6">
    <location>
        <begin position="53"/>
        <end position="76"/>
    </location>
</feature>
<evidence type="ECO:0000256" key="4">
    <source>
        <dbReference type="ARBA" id="ARBA00022989"/>
    </source>
</evidence>
<evidence type="ECO:0000256" key="2">
    <source>
        <dbReference type="ARBA" id="ARBA00006143"/>
    </source>
</evidence>
<dbReference type="Pfam" id="PF02683">
    <property type="entry name" value="DsbD_TM"/>
    <property type="match status" value="1"/>
</dbReference>
<comment type="similarity">
    <text evidence="2">Belongs to the DsbD family.</text>
</comment>
<evidence type="ECO:0000259" key="7">
    <source>
        <dbReference type="Pfam" id="PF02683"/>
    </source>
</evidence>
<reference evidence="8 9" key="1">
    <citation type="submission" date="2016-10" db="EMBL/GenBank/DDBJ databases">
        <title>Comparative genomics of Bacillus thuringiensis reveals a path to pathogens against multiple invertebrate hosts.</title>
        <authorList>
            <person name="Zheng J."/>
            <person name="Gao Q."/>
            <person name="Liu H."/>
            <person name="Peng D."/>
            <person name="Ruan L."/>
            <person name="Sun M."/>
        </authorList>
    </citation>
    <scope>NUCLEOTIDE SEQUENCE [LARGE SCALE GENOMIC DNA]</scope>
    <source>
        <strain evidence="8">BGSC 4AU1</strain>
    </source>
</reference>
<feature type="domain" description="Cytochrome C biogenesis protein transmembrane" evidence="7">
    <location>
        <begin position="8"/>
        <end position="215"/>
    </location>
</feature>
<dbReference type="InterPro" id="IPR003834">
    <property type="entry name" value="Cyt_c_assmbl_TM_dom"/>
</dbReference>
<dbReference type="AlphaFoldDB" id="A0A9X6LN03"/>
<keyword evidence="4 6" id="KW-1133">Transmembrane helix</keyword>
<feature type="transmembrane region" description="Helical" evidence="6">
    <location>
        <begin position="6"/>
        <end position="32"/>
    </location>
</feature>
<dbReference type="GO" id="GO:0017004">
    <property type="term" value="P:cytochrome complex assembly"/>
    <property type="evidence" value="ECO:0007669"/>
    <property type="project" value="InterPro"/>
</dbReference>
<sequence length="235" mass="26365">MDNVTWWLALSAGFLSFISPCCLPLYPSFISYITGISIKDLNDKNSISKNKQIFFHASLFLLGFSCIFYVLGFSASWIGKIFIDYKDLIRMLGAIFIGFMGLFLLGVVRPSFLLQEHRFGFKNRGVGALNSFLVGIIFSAGWTPCIGPIFGSIMYASVMDPTKTFVNVTAYSLGFSIPFLLMAFFIGKTRFITKHSAIFMKIGGVLMVIIAVLLYTNKMTYISMLFADLFNLPYF</sequence>
<feature type="transmembrane region" description="Helical" evidence="6">
    <location>
        <begin position="168"/>
        <end position="186"/>
    </location>
</feature>
<feature type="transmembrane region" description="Helical" evidence="6">
    <location>
        <begin position="129"/>
        <end position="156"/>
    </location>
</feature>
<gene>
    <name evidence="8" type="ORF">BK716_15000</name>
</gene>
<dbReference type="InterPro" id="IPR051790">
    <property type="entry name" value="Cytochrome_c-biogenesis_DsbD"/>
</dbReference>
<protein>
    <submittedName>
        <fullName evidence="8">Cytochrome C biogenesis protein</fullName>
    </submittedName>
</protein>
<evidence type="ECO:0000256" key="1">
    <source>
        <dbReference type="ARBA" id="ARBA00004141"/>
    </source>
</evidence>
<evidence type="ECO:0000256" key="6">
    <source>
        <dbReference type="SAM" id="Phobius"/>
    </source>
</evidence>
<comment type="subcellular location">
    <subcellularLocation>
        <location evidence="1">Membrane</location>
        <topology evidence="1">Multi-pass membrane protein</topology>
    </subcellularLocation>
</comment>
<accession>A0A9X6LN03</accession>
<feature type="transmembrane region" description="Helical" evidence="6">
    <location>
        <begin position="88"/>
        <end position="108"/>
    </location>
</feature>
<comment type="caution">
    <text evidence="8">The sequence shown here is derived from an EMBL/GenBank/DDBJ whole genome shotgun (WGS) entry which is preliminary data.</text>
</comment>